<reference evidence="2 3" key="1">
    <citation type="submission" date="2017-06" db="EMBL/GenBank/DDBJ databases">
        <title>Sequencing and comparative analysis of myxobacterial genomes.</title>
        <authorList>
            <person name="Rupp O."/>
            <person name="Goesmann A."/>
            <person name="Sogaard-Andersen L."/>
        </authorList>
    </citation>
    <scope>NUCLEOTIDE SEQUENCE [LARGE SCALE GENOMIC DNA]</scope>
    <source>
        <strain evidence="2 3">DSM 52655</strain>
    </source>
</reference>
<accession>A0A250IX31</accession>
<sequence>MKDAADRAGVHVATVYRWCESQEVEARRLGRSGWRVRLASDGFPLFRTERSA</sequence>
<evidence type="ECO:0000313" key="3">
    <source>
        <dbReference type="Proteomes" id="UP000217257"/>
    </source>
</evidence>
<evidence type="ECO:0000259" key="1">
    <source>
        <dbReference type="Pfam" id="PF12728"/>
    </source>
</evidence>
<dbReference type="KEGG" id="cfus:CYFUS_001709"/>
<dbReference type="AlphaFoldDB" id="A0A250IX31"/>
<proteinExistence type="predicted"/>
<feature type="domain" description="Helix-turn-helix" evidence="1">
    <location>
        <begin position="2"/>
        <end position="39"/>
    </location>
</feature>
<dbReference type="Proteomes" id="UP000217257">
    <property type="component" value="Chromosome"/>
</dbReference>
<protein>
    <recommendedName>
        <fullName evidence="1">Helix-turn-helix domain-containing protein</fullName>
    </recommendedName>
</protein>
<name>A0A250IX31_9BACT</name>
<evidence type="ECO:0000313" key="2">
    <source>
        <dbReference type="EMBL" id="ATB36295.1"/>
    </source>
</evidence>
<dbReference type="EMBL" id="CP022098">
    <property type="protein sequence ID" value="ATB36295.1"/>
    <property type="molecule type" value="Genomic_DNA"/>
</dbReference>
<organism evidence="2 3">
    <name type="scientific">Cystobacter fuscus</name>
    <dbReference type="NCBI Taxonomy" id="43"/>
    <lineage>
        <taxon>Bacteria</taxon>
        <taxon>Pseudomonadati</taxon>
        <taxon>Myxococcota</taxon>
        <taxon>Myxococcia</taxon>
        <taxon>Myxococcales</taxon>
        <taxon>Cystobacterineae</taxon>
        <taxon>Archangiaceae</taxon>
        <taxon>Cystobacter</taxon>
    </lineage>
</organism>
<dbReference type="Pfam" id="PF12728">
    <property type="entry name" value="HTH_17"/>
    <property type="match status" value="1"/>
</dbReference>
<gene>
    <name evidence="2" type="ORF">CYFUS_001709</name>
</gene>
<dbReference type="InterPro" id="IPR041657">
    <property type="entry name" value="HTH_17"/>
</dbReference>